<proteinExistence type="predicted"/>
<evidence type="ECO:0000313" key="2">
    <source>
        <dbReference type="Proteomes" id="UP000198749"/>
    </source>
</evidence>
<keyword evidence="2" id="KW-1185">Reference proteome</keyword>
<organism evidence="1 2">
    <name type="scientific">Amphritea atlantica</name>
    <dbReference type="NCBI Taxonomy" id="355243"/>
    <lineage>
        <taxon>Bacteria</taxon>
        <taxon>Pseudomonadati</taxon>
        <taxon>Pseudomonadota</taxon>
        <taxon>Gammaproteobacteria</taxon>
        <taxon>Oceanospirillales</taxon>
        <taxon>Oceanospirillaceae</taxon>
        <taxon>Amphritea</taxon>
    </lineage>
</organism>
<dbReference type="STRING" id="355243.SAMN03080615_02088"/>
<gene>
    <name evidence="1" type="ORF">SAMN03080615_02088</name>
</gene>
<evidence type="ECO:0000313" key="1">
    <source>
        <dbReference type="EMBL" id="SEQ60433.1"/>
    </source>
</evidence>
<reference evidence="2" key="1">
    <citation type="submission" date="2016-10" db="EMBL/GenBank/DDBJ databases">
        <authorList>
            <person name="Varghese N."/>
            <person name="Submissions S."/>
        </authorList>
    </citation>
    <scope>NUCLEOTIDE SEQUENCE [LARGE SCALE GENOMIC DNA]</scope>
    <source>
        <strain evidence="2">DSM 18887</strain>
    </source>
</reference>
<dbReference type="AlphaFoldDB" id="A0A1H9HDH2"/>
<dbReference type="OrthoDB" id="7055803at2"/>
<accession>A0A1H9HDH2</accession>
<protein>
    <submittedName>
        <fullName evidence="1">Uncharacterized protein</fullName>
    </submittedName>
</protein>
<dbReference type="EMBL" id="FOGB01000005">
    <property type="protein sequence ID" value="SEQ60433.1"/>
    <property type="molecule type" value="Genomic_DNA"/>
</dbReference>
<dbReference type="Proteomes" id="UP000198749">
    <property type="component" value="Unassembled WGS sequence"/>
</dbReference>
<name>A0A1H9HDH2_9GAMM</name>
<sequence>MKSPNKSKSSLVVGLTPEGYKIPDLRMTKPTFRFAKDSSGSMLIQDIDTVELNRSRKISYFVPNNIGMLMSVSTKASSRAKAIFDRKFKSSSYELDITKLTGNKKDAISAISQDVYDYIEEIQSAIVFAYTALEAFANLSIPHGHIYQAKKNSKGIIESYDKVAIERWLSLKTKIKYILPELYETKAVEKQKWWGHFVTLEEYRNEIIHQKSIDATEFYKAYFKDSIFNIINCIEPVISFFYVAHQANGKTNEVWPWLKDHVDIPSVEFQQNQFEVTGNVHQGFK</sequence>
<dbReference type="RefSeq" id="WP_139203181.1">
    <property type="nucleotide sequence ID" value="NZ_AP025284.1"/>
</dbReference>